<dbReference type="GO" id="GO:0005524">
    <property type="term" value="F:ATP binding"/>
    <property type="evidence" value="ECO:0007669"/>
    <property type="project" value="UniProtKB-KW"/>
</dbReference>
<protein>
    <recommendedName>
        <fullName evidence="6">NAD kinase</fullName>
        <ecNumber evidence="6">2.7.1.23</ecNumber>
    </recommendedName>
    <alternativeName>
        <fullName evidence="6">ATP-dependent NAD kinase</fullName>
    </alternativeName>
</protein>
<evidence type="ECO:0000256" key="6">
    <source>
        <dbReference type="HAMAP-Rule" id="MF_00361"/>
    </source>
</evidence>
<evidence type="ECO:0000313" key="7">
    <source>
        <dbReference type="EMBL" id="HIU50742.1"/>
    </source>
</evidence>
<feature type="binding site" evidence="6">
    <location>
        <begin position="147"/>
        <end position="148"/>
    </location>
    <ligand>
        <name>NAD(+)</name>
        <dbReference type="ChEBI" id="CHEBI:57540"/>
    </ligand>
</feature>
<comment type="catalytic activity">
    <reaction evidence="5 6">
        <text>NAD(+) + ATP = ADP + NADP(+) + H(+)</text>
        <dbReference type="Rhea" id="RHEA:18629"/>
        <dbReference type="ChEBI" id="CHEBI:15378"/>
        <dbReference type="ChEBI" id="CHEBI:30616"/>
        <dbReference type="ChEBI" id="CHEBI:57540"/>
        <dbReference type="ChEBI" id="CHEBI:58349"/>
        <dbReference type="ChEBI" id="CHEBI:456216"/>
        <dbReference type="EC" id="2.7.1.23"/>
    </reaction>
</comment>
<reference evidence="7" key="1">
    <citation type="submission" date="2020-10" db="EMBL/GenBank/DDBJ databases">
        <authorList>
            <person name="Gilroy R."/>
        </authorList>
    </citation>
    <scope>NUCLEOTIDE SEQUENCE</scope>
    <source>
        <strain evidence="7">ChiGjej1B1-1684</strain>
    </source>
</reference>
<evidence type="ECO:0000256" key="4">
    <source>
        <dbReference type="ARBA" id="ARBA00023027"/>
    </source>
</evidence>
<comment type="caution">
    <text evidence="7">The sequence shown here is derived from an EMBL/GenBank/DDBJ whole genome shotgun (WGS) entry which is preliminary data.</text>
</comment>
<sequence length="290" mass="31757">MKLALVVNDKKIEAVKCAARIIKMFSDDGVEVGMIRQNVKTMETIDPQIAASVECFENHSLLAGWCDFAVTVGGDGTIIHMAKHAALAGKPIVGVNVGRVGFAAELETYEISELKKIIVSDYNTEKRMLLDVCVKKGDREKTFIAVNDAVISREGLSRIIDMEVSLNGENFCCYRGDGVLFSTPTGSTAYSLSAGGPIVDPNMSCLIMTPLCPYSLFSRSVVLSDKAQLSIKVHSPDNSTGFLTIDGQESEEILDDDIITVKCSSVYLSMIHLKDKNFYRLLKEKLPRSE</sequence>
<feature type="binding site" evidence="6">
    <location>
        <begin position="188"/>
        <end position="193"/>
    </location>
    <ligand>
        <name>NAD(+)</name>
        <dbReference type="ChEBI" id="CHEBI:57540"/>
    </ligand>
</feature>
<dbReference type="GO" id="GO:0003951">
    <property type="term" value="F:NAD+ kinase activity"/>
    <property type="evidence" value="ECO:0007669"/>
    <property type="project" value="UniProtKB-UniRule"/>
</dbReference>
<dbReference type="Pfam" id="PF20143">
    <property type="entry name" value="NAD_kinase_C"/>
    <property type="match status" value="1"/>
</dbReference>
<name>A0A9D1LZA6_9FIRM</name>
<dbReference type="InterPro" id="IPR002504">
    <property type="entry name" value="NADK"/>
</dbReference>
<evidence type="ECO:0000256" key="1">
    <source>
        <dbReference type="ARBA" id="ARBA00022679"/>
    </source>
</evidence>
<comment type="subcellular location">
    <subcellularLocation>
        <location evidence="6">Cytoplasm</location>
    </subcellularLocation>
</comment>
<dbReference type="GO" id="GO:0005737">
    <property type="term" value="C:cytoplasm"/>
    <property type="evidence" value="ECO:0007669"/>
    <property type="project" value="UniProtKB-SubCell"/>
</dbReference>
<dbReference type="GO" id="GO:0046872">
    <property type="term" value="F:metal ion binding"/>
    <property type="evidence" value="ECO:0007669"/>
    <property type="project" value="UniProtKB-UniRule"/>
</dbReference>
<feature type="binding site" evidence="6">
    <location>
        <position position="158"/>
    </location>
    <ligand>
        <name>NAD(+)</name>
        <dbReference type="ChEBI" id="CHEBI:57540"/>
    </ligand>
</feature>
<dbReference type="PANTHER" id="PTHR20275:SF0">
    <property type="entry name" value="NAD KINASE"/>
    <property type="match status" value="1"/>
</dbReference>
<accession>A0A9D1LZA6</accession>
<feature type="binding site" evidence="6">
    <location>
        <position position="175"/>
    </location>
    <ligand>
        <name>NAD(+)</name>
        <dbReference type="ChEBI" id="CHEBI:57540"/>
    </ligand>
</feature>
<keyword evidence="6" id="KW-0067">ATP-binding</keyword>
<organism evidence="7 8">
    <name type="scientific">Candidatus Limousia pullorum</name>
    <dbReference type="NCBI Taxonomy" id="2840860"/>
    <lineage>
        <taxon>Bacteria</taxon>
        <taxon>Bacillati</taxon>
        <taxon>Bacillota</taxon>
        <taxon>Clostridia</taxon>
        <taxon>Eubacteriales</taxon>
        <taxon>Oscillospiraceae</taxon>
        <taxon>Oscillospiraceae incertae sedis</taxon>
        <taxon>Candidatus Limousia</taxon>
    </lineage>
</organism>
<dbReference type="EC" id="2.7.1.23" evidence="6"/>
<evidence type="ECO:0000256" key="3">
    <source>
        <dbReference type="ARBA" id="ARBA00022857"/>
    </source>
</evidence>
<comment type="cofactor">
    <cofactor evidence="6">
        <name>a divalent metal cation</name>
        <dbReference type="ChEBI" id="CHEBI:60240"/>
    </cofactor>
</comment>
<dbReference type="Pfam" id="PF01513">
    <property type="entry name" value="NAD_kinase"/>
    <property type="match status" value="1"/>
</dbReference>
<keyword evidence="6" id="KW-0963">Cytoplasm</keyword>
<keyword evidence="4 6" id="KW-0520">NAD</keyword>
<keyword evidence="2 6" id="KW-0418">Kinase</keyword>
<dbReference type="GO" id="GO:0006741">
    <property type="term" value="P:NADP+ biosynthetic process"/>
    <property type="evidence" value="ECO:0007669"/>
    <property type="project" value="UniProtKB-UniRule"/>
</dbReference>
<evidence type="ECO:0000256" key="5">
    <source>
        <dbReference type="ARBA" id="ARBA00047925"/>
    </source>
</evidence>
<feature type="active site" description="Proton acceptor" evidence="6">
    <location>
        <position position="75"/>
    </location>
</feature>
<dbReference type="SUPFAM" id="SSF111331">
    <property type="entry name" value="NAD kinase/diacylglycerol kinase-like"/>
    <property type="match status" value="1"/>
</dbReference>
<keyword evidence="6" id="KW-0547">Nucleotide-binding</keyword>
<proteinExistence type="inferred from homology"/>
<comment type="similarity">
    <text evidence="6">Belongs to the NAD kinase family.</text>
</comment>
<reference evidence="7" key="2">
    <citation type="journal article" date="2021" name="PeerJ">
        <title>Extensive microbial diversity within the chicken gut microbiome revealed by metagenomics and culture.</title>
        <authorList>
            <person name="Gilroy R."/>
            <person name="Ravi A."/>
            <person name="Getino M."/>
            <person name="Pursley I."/>
            <person name="Horton D.L."/>
            <person name="Alikhan N.F."/>
            <person name="Baker D."/>
            <person name="Gharbi K."/>
            <person name="Hall N."/>
            <person name="Watson M."/>
            <person name="Adriaenssens E.M."/>
            <person name="Foster-Nyarko E."/>
            <person name="Jarju S."/>
            <person name="Secka A."/>
            <person name="Antonio M."/>
            <person name="Oren A."/>
            <person name="Chaudhuri R.R."/>
            <person name="La Ragione R."/>
            <person name="Hildebrand F."/>
            <person name="Pallen M.J."/>
        </authorList>
    </citation>
    <scope>NUCLEOTIDE SEQUENCE</scope>
    <source>
        <strain evidence="7">ChiGjej1B1-1684</strain>
    </source>
</reference>
<dbReference type="GO" id="GO:0019674">
    <property type="term" value="P:NAD+ metabolic process"/>
    <property type="evidence" value="ECO:0007669"/>
    <property type="project" value="InterPro"/>
</dbReference>
<feature type="binding site" evidence="6">
    <location>
        <position position="248"/>
    </location>
    <ligand>
        <name>NAD(+)</name>
        <dbReference type="ChEBI" id="CHEBI:57540"/>
    </ligand>
</feature>
<feature type="binding site" evidence="6">
    <location>
        <begin position="75"/>
        <end position="76"/>
    </location>
    <ligand>
        <name>NAD(+)</name>
        <dbReference type="ChEBI" id="CHEBI:57540"/>
    </ligand>
</feature>
<evidence type="ECO:0000256" key="2">
    <source>
        <dbReference type="ARBA" id="ARBA00022777"/>
    </source>
</evidence>
<dbReference type="InterPro" id="IPR016064">
    <property type="entry name" value="NAD/diacylglycerol_kinase_sf"/>
</dbReference>
<feature type="binding site" evidence="6">
    <location>
        <position position="80"/>
    </location>
    <ligand>
        <name>NAD(+)</name>
        <dbReference type="ChEBI" id="CHEBI:57540"/>
    </ligand>
</feature>
<dbReference type="InterPro" id="IPR017437">
    <property type="entry name" value="ATP-NAD_kinase_PpnK-typ_C"/>
</dbReference>
<dbReference type="Gene3D" id="2.60.200.30">
    <property type="entry name" value="Probable inorganic polyphosphate/atp-NAD kinase, domain 2"/>
    <property type="match status" value="1"/>
</dbReference>
<dbReference type="Gene3D" id="3.40.50.10330">
    <property type="entry name" value="Probable inorganic polyphosphate/atp-NAD kinase, domain 1"/>
    <property type="match status" value="1"/>
</dbReference>
<dbReference type="GO" id="GO:0051287">
    <property type="term" value="F:NAD binding"/>
    <property type="evidence" value="ECO:0007669"/>
    <property type="project" value="UniProtKB-ARBA"/>
</dbReference>
<gene>
    <name evidence="6" type="primary">nadK</name>
    <name evidence="7" type="ORF">IAD22_06995</name>
</gene>
<dbReference type="EMBL" id="DVNG01000104">
    <property type="protein sequence ID" value="HIU50742.1"/>
    <property type="molecule type" value="Genomic_DNA"/>
</dbReference>
<dbReference type="InterPro" id="IPR017438">
    <property type="entry name" value="ATP-NAD_kinase_N"/>
</dbReference>
<dbReference type="PANTHER" id="PTHR20275">
    <property type="entry name" value="NAD KINASE"/>
    <property type="match status" value="1"/>
</dbReference>
<dbReference type="Proteomes" id="UP000824118">
    <property type="component" value="Unassembled WGS sequence"/>
</dbReference>
<dbReference type="HAMAP" id="MF_00361">
    <property type="entry name" value="NAD_kinase"/>
    <property type="match status" value="1"/>
</dbReference>
<comment type="function">
    <text evidence="6">Involved in the regulation of the intracellular balance of NAD and NADP, and is a key enzyme in the biosynthesis of NADP. Catalyzes specifically the phosphorylation on 2'-hydroxyl of the adenosine moiety of NAD to yield NADP.</text>
</comment>
<keyword evidence="3 6" id="KW-0521">NADP</keyword>
<dbReference type="AlphaFoldDB" id="A0A9D1LZA6"/>
<evidence type="ECO:0000313" key="8">
    <source>
        <dbReference type="Proteomes" id="UP000824118"/>
    </source>
</evidence>
<comment type="caution">
    <text evidence="6">Lacks conserved residue(s) required for the propagation of feature annotation.</text>
</comment>
<feature type="binding site" evidence="6">
    <location>
        <position position="177"/>
    </location>
    <ligand>
        <name>NAD(+)</name>
        <dbReference type="ChEBI" id="CHEBI:57540"/>
    </ligand>
</feature>
<keyword evidence="1 6" id="KW-0808">Transferase</keyword>